<evidence type="ECO:0000313" key="1">
    <source>
        <dbReference type="EMBL" id="PNU01548.1"/>
    </source>
</evidence>
<dbReference type="SUPFAM" id="SSF53850">
    <property type="entry name" value="Periplasmic binding protein-like II"/>
    <property type="match status" value="1"/>
</dbReference>
<reference evidence="1 2" key="1">
    <citation type="submission" date="2017-06" db="EMBL/GenBank/DDBJ databases">
        <title>Investigating the central metabolism of Clostridium thermosuccinogenes.</title>
        <authorList>
            <person name="Koendjbiharie J.G."/>
            <person name="van Kranenburg R."/>
        </authorList>
    </citation>
    <scope>NUCLEOTIDE SEQUENCE [LARGE SCALE GENOMIC DNA]</scope>
    <source>
        <strain evidence="1 2">DSM 5806</strain>
    </source>
</reference>
<organism evidence="1 2">
    <name type="scientific">Clostridium thermosuccinogenes</name>
    <dbReference type="NCBI Taxonomy" id="84032"/>
    <lineage>
        <taxon>Bacteria</taxon>
        <taxon>Bacillati</taxon>
        <taxon>Bacillota</taxon>
        <taxon>Clostridia</taxon>
        <taxon>Eubacteriales</taxon>
        <taxon>Clostridiaceae</taxon>
        <taxon>Clostridium</taxon>
    </lineage>
</organism>
<protein>
    <submittedName>
        <fullName evidence="1">Uncharacterized protein</fullName>
    </submittedName>
</protein>
<sequence length="181" mass="20722">MDLLNAAPWHRIPHNIMTHPNIREYYSTYYTDMTMFLAANDDGTIWRIPGDVSESCCLTLLVRQDWLEALNMKALTNTKEFKEMLRAFTEDDPDKNGQDDTYGFTGAGTEWRSWAPFMYPFKADPINFVLKDGKVSHGSIQPEMKEALAFMRECFTAGYIDPAILTSNNCSNSNIRNISQL</sequence>
<gene>
    <name evidence="1" type="ORF">CDQ84_00635</name>
</gene>
<keyword evidence="2" id="KW-1185">Reference proteome</keyword>
<name>A0A2K2FRZ3_9CLOT</name>
<proteinExistence type="predicted"/>
<evidence type="ECO:0000313" key="2">
    <source>
        <dbReference type="Proteomes" id="UP000236151"/>
    </source>
</evidence>
<dbReference type="AlphaFoldDB" id="A0A2K2FRZ3"/>
<dbReference type="Proteomes" id="UP000236151">
    <property type="component" value="Unassembled WGS sequence"/>
</dbReference>
<dbReference type="Gene3D" id="3.40.190.10">
    <property type="entry name" value="Periplasmic binding protein-like II"/>
    <property type="match status" value="1"/>
</dbReference>
<comment type="caution">
    <text evidence="1">The sequence shown here is derived from an EMBL/GenBank/DDBJ whole genome shotgun (WGS) entry which is preliminary data.</text>
</comment>
<dbReference type="EMBL" id="NIOJ01000001">
    <property type="protein sequence ID" value="PNU01548.1"/>
    <property type="molecule type" value="Genomic_DNA"/>
</dbReference>
<accession>A0A2K2FRZ3</accession>
<dbReference type="RefSeq" id="WP_103079777.1">
    <property type="nucleotide sequence ID" value="NZ_CP021850.1"/>
</dbReference>
<dbReference type="OrthoDB" id="2644263at2"/>
<dbReference type="KEGG" id="cthd:CDO33_16625"/>